<organism evidence="7">
    <name type="scientific">Pycnococcus provasolii</name>
    <dbReference type="NCBI Taxonomy" id="41880"/>
    <lineage>
        <taxon>Eukaryota</taxon>
        <taxon>Viridiplantae</taxon>
        <taxon>Chlorophyta</taxon>
        <taxon>Pseudoscourfieldiophyceae</taxon>
        <taxon>Pseudoscourfieldiales</taxon>
        <taxon>Pycnococcaceae</taxon>
        <taxon>Pycnococcus</taxon>
    </lineage>
</organism>
<protein>
    <submittedName>
        <fullName evidence="7">Uncharacterized protein</fullName>
    </submittedName>
</protein>
<evidence type="ECO:0000313" key="7">
    <source>
        <dbReference type="EMBL" id="CAD9381138.1"/>
    </source>
</evidence>
<keyword evidence="2 6" id="KW-0812">Transmembrane</keyword>
<keyword evidence="3 6" id="KW-1133">Transmembrane helix</keyword>
<name>A0A7S2AYJ2_9CHLO</name>
<dbReference type="InterPro" id="IPR001129">
    <property type="entry name" value="Membr-assoc_MAPEG"/>
</dbReference>
<evidence type="ECO:0000256" key="1">
    <source>
        <dbReference type="ARBA" id="ARBA00004370"/>
    </source>
</evidence>
<evidence type="ECO:0000256" key="5">
    <source>
        <dbReference type="SAM" id="MobiDB-lite"/>
    </source>
</evidence>
<accession>A0A7S2AYJ2</accession>
<reference evidence="7" key="1">
    <citation type="submission" date="2021-01" db="EMBL/GenBank/DDBJ databases">
        <authorList>
            <person name="Corre E."/>
            <person name="Pelletier E."/>
            <person name="Niang G."/>
            <person name="Scheremetjew M."/>
            <person name="Finn R."/>
            <person name="Kale V."/>
            <person name="Holt S."/>
            <person name="Cochrane G."/>
            <person name="Meng A."/>
            <person name="Brown T."/>
            <person name="Cohen L."/>
        </authorList>
    </citation>
    <scope>NUCLEOTIDE SEQUENCE</scope>
    <source>
        <strain evidence="7">RCC733</strain>
    </source>
</reference>
<dbReference type="SUPFAM" id="SSF161084">
    <property type="entry name" value="MAPEG domain-like"/>
    <property type="match status" value="1"/>
</dbReference>
<gene>
    <name evidence="7" type="ORF">PPRO1471_LOCUS5186</name>
</gene>
<evidence type="ECO:0000256" key="4">
    <source>
        <dbReference type="ARBA" id="ARBA00023136"/>
    </source>
</evidence>
<dbReference type="Gene3D" id="1.20.120.550">
    <property type="entry name" value="Membrane associated eicosanoid/glutathione metabolism-like domain"/>
    <property type="match status" value="1"/>
</dbReference>
<dbReference type="GO" id="GO:0016020">
    <property type="term" value="C:membrane"/>
    <property type="evidence" value="ECO:0007669"/>
    <property type="project" value="UniProtKB-SubCell"/>
</dbReference>
<proteinExistence type="predicted"/>
<sequence>MSSSAVKSDGMPLMTPEELASSKPQPLKTLTMMGAATAIGTSIAFGLSFFTTSPATERAISVAAEYNLAPLFLSGVVLAKAVAWVNFYPLAYKSGVMKRKSGNLRANMHVYKVLSSENEDESKAAKVVLCEDGNEGKYNRANRSLTHMTETIAGQIITTLLAGVVYPTATLVCTIGWATGRIMHQCGYAEKGYGSHGTGFALSTLASEVVSGLVLVAAAKTAMATE</sequence>
<evidence type="ECO:0000256" key="2">
    <source>
        <dbReference type="ARBA" id="ARBA00022692"/>
    </source>
</evidence>
<dbReference type="Pfam" id="PF01124">
    <property type="entry name" value="MAPEG"/>
    <property type="match status" value="1"/>
</dbReference>
<feature type="transmembrane region" description="Helical" evidence="6">
    <location>
        <begin position="71"/>
        <end position="91"/>
    </location>
</feature>
<evidence type="ECO:0000256" key="3">
    <source>
        <dbReference type="ARBA" id="ARBA00022989"/>
    </source>
</evidence>
<dbReference type="AlphaFoldDB" id="A0A7S2AYJ2"/>
<comment type="subcellular location">
    <subcellularLocation>
        <location evidence="1">Membrane</location>
    </subcellularLocation>
</comment>
<feature type="region of interest" description="Disordered" evidence="5">
    <location>
        <begin position="1"/>
        <end position="21"/>
    </location>
</feature>
<feature type="transmembrane region" description="Helical" evidence="6">
    <location>
        <begin position="30"/>
        <end position="51"/>
    </location>
</feature>
<evidence type="ECO:0000256" key="6">
    <source>
        <dbReference type="SAM" id="Phobius"/>
    </source>
</evidence>
<dbReference type="InterPro" id="IPR023352">
    <property type="entry name" value="MAPEG-like_dom_sf"/>
</dbReference>
<keyword evidence="4 6" id="KW-0472">Membrane</keyword>
<dbReference type="EMBL" id="HBGR01007789">
    <property type="protein sequence ID" value="CAD9381138.1"/>
    <property type="molecule type" value="Transcribed_RNA"/>
</dbReference>